<reference evidence="1" key="1">
    <citation type="submission" date="2023-07" db="EMBL/GenBank/DDBJ databases">
        <title>Black Yeasts Isolated from many extreme environments.</title>
        <authorList>
            <person name="Coleine C."/>
            <person name="Stajich J.E."/>
            <person name="Selbmann L."/>
        </authorList>
    </citation>
    <scope>NUCLEOTIDE SEQUENCE</scope>
    <source>
        <strain evidence="1">CCFEE 5714</strain>
    </source>
</reference>
<accession>A0ACC3NXM0</accession>
<organism evidence="1 2">
    <name type="scientific">Vermiconidia calcicola</name>
    <dbReference type="NCBI Taxonomy" id="1690605"/>
    <lineage>
        <taxon>Eukaryota</taxon>
        <taxon>Fungi</taxon>
        <taxon>Dikarya</taxon>
        <taxon>Ascomycota</taxon>
        <taxon>Pezizomycotina</taxon>
        <taxon>Dothideomycetes</taxon>
        <taxon>Dothideomycetidae</taxon>
        <taxon>Mycosphaerellales</taxon>
        <taxon>Extremaceae</taxon>
        <taxon>Vermiconidia</taxon>
    </lineage>
</organism>
<dbReference type="Proteomes" id="UP001281147">
    <property type="component" value="Unassembled WGS sequence"/>
</dbReference>
<sequence length="422" mass="46972">MGSSKDVEAEPYDAISVFADIEAEYKGEGNGKPITDAAELFARAGAEMKEWLLTLERVRTEVSLFFKVEPSVAKSAHWSKQDVYKDSSFTGASSEASFAVSKKANLVSVSPSGITFQCPLCKLNHIIELHEKSDLQRYRDQRNGLSAYCATSALSRIGDTVIVEVQPFDRYTFEFDRAEEIVVALPTSVQNSPTDEVDMLADALGSRLVIESHGPSRSCSSSEIPKGAVMISTHCGPKDSDHDLKFYQCNRATMPCYTVPVTKTIPSKTSGILLREGKAAILAAVSGWSEFFPLEYQLDNSIWAGKSREMCEIIGHTLEPDWRDKGIKGLFNACHVEKQFLSYILFRHTLLGFKDLGKTDSTSGVVPEDLQPLFQQKNVRIHIDRDVCKDCWQCIKKFEAASGVRIVVYVRGRVVNMDQRKL</sequence>
<gene>
    <name evidence="1" type="ORF">LTR37_000579</name>
</gene>
<comment type="caution">
    <text evidence="1">The sequence shown here is derived from an EMBL/GenBank/DDBJ whole genome shotgun (WGS) entry which is preliminary data.</text>
</comment>
<protein>
    <submittedName>
        <fullName evidence="1">Uncharacterized protein</fullName>
    </submittedName>
</protein>
<evidence type="ECO:0000313" key="1">
    <source>
        <dbReference type="EMBL" id="KAK3725069.1"/>
    </source>
</evidence>
<dbReference type="EMBL" id="JAUTXU010000003">
    <property type="protein sequence ID" value="KAK3725069.1"/>
    <property type="molecule type" value="Genomic_DNA"/>
</dbReference>
<name>A0ACC3NXM0_9PEZI</name>
<keyword evidence="2" id="KW-1185">Reference proteome</keyword>
<evidence type="ECO:0000313" key="2">
    <source>
        <dbReference type="Proteomes" id="UP001281147"/>
    </source>
</evidence>
<proteinExistence type="predicted"/>